<evidence type="ECO:0000256" key="1">
    <source>
        <dbReference type="ARBA" id="ARBA00009005"/>
    </source>
</evidence>
<gene>
    <name evidence="4" type="ORF">DAEQUDRAFT_736504</name>
</gene>
<sequence length="763" mass="83807">MKTILKAIKKKVGSKDEPTQVKQPDDRAEAQIATTPSSAEGKAVDLPSPSASNPTDTGTTLAPPVVAKVPSDASSSKSGAKTPSPEEEAAKVEGLVQLDTKCAESRIWALVIAINSYPTAPLNGCVADGQAMVEFLKTKLHVPTSQLATLFDEAASREAVLSTFRRHLSENDAINKGDGIIFFFAGHGTQEHAPDEEDWGLDGDIVECICPQDLNWTSVHGIPSTTLNGLFRELASVKGDNITAIFDCCHSGKITRKDRGLRYMTPPRNFKPVLPPATDADVRKWWPGRNQSSRAAKGVVPVGFRYDSLRSHVLLSACRAEEEAMERIIEGTRAVRGFFTSTLLEVLDEHEGSTAGLTYAYLFDELLPSKPFQHPQCLGKHKNRLLWNTTIKIVDGFRITVREGDGAIVVHAGRVHGIAPRTTFTVQARGEADRNLGTLAVLALQDLECVCEYEGAPFEVATGARAVVKEWNNEDLTLDVFVDPGVTGKHTELGHPAIPLLLAERVPAAGAPDEADLVIVPAAAPGETLVQRRDPLMRELAREIVVDFNKHHINYLVTAALHFNFHLYRQPNPLNVFETVHLELYKLREESAGAKRLVEVADGMNYFDRERKVEAYKAHGPVVVQEAVLTDLKPFYGVKIVNDSDCNLFPYLFYFDPTNYGIQCWYQPESPSMAAPLRAHSSLKVGYGARAVESSIQFSVPPGQASDTGFLKMFVATSYVDMELVVQGGFDGWRVARLQRAVEQRELWSACTYILTCQSPHAR</sequence>
<dbReference type="GO" id="GO:0005737">
    <property type="term" value="C:cytoplasm"/>
    <property type="evidence" value="ECO:0007669"/>
    <property type="project" value="TreeGrafter"/>
</dbReference>
<dbReference type="GO" id="GO:0004197">
    <property type="term" value="F:cysteine-type endopeptidase activity"/>
    <property type="evidence" value="ECO:0007669"/>
    <property type="project" value="InterPro"/>
</dbReference>
<evidence type="ECO:0000313" key="5">
    <source>
        <dbReference type="Proteomes" id="UP000076727"/>
    </source>
</evidence>
<feature type="compositionally biased region" description="Basic and acidic residues" evidence="2">
    <location>
        <begin position="13"/>
        <end position="29"/>
    </location>
</feature>
<dbReference type="AlphaFoldDB" id="A0A165S7R4"/>
<dbReference type="GO" id="GO:0006508">
    <property type="term" value="P:proteolysis"/>
    <property type="evidence" value="ECO:0007669"/>
    <property type="project" value="InterPro"/>
</dbReference>
<dbReference type="Pfam" id="PF00656">
    <property type="entry name" value="Peptidase_C14"/>
    <property type="match status" value="1"/>
</dbReference>
<name>A0A165S7R4_9APHY</name>
<proteinExistence type="inferred from homology"/>
<reference evidence="4 5" key="1">
    <citation type="journal article" date="2016" name="Mol. Biol. Evol.">
        <title>Comparative Genomics of Early-Diverging Mushroom-Forming Fungi Provides Insights into the Origins of Lignocellulose Decay Capabilities.</title>
        <authorList>
            <person name="Nagy L.G."/>
            <person name="Riley R."/>
            <person name="Tritt A."/>
            <person name="Adam C."/>
            <person name="Daum C."/>
            <person name="Floudas D."/>
            <person name="Sun H."/>
            <person name="Yadav J.S."/>
            <person name="Pangilinan J."/>
            <person name="Larsson K.H."/>
            <person name="Matsuura K."/>
            <person name="Barry K."/>
            <person name="Labutti K."/>
            <person name="Kuo R."/>
            <person name="Ohm R.A."/>
            <person name="Bhattacharya S.S."/>
            <person name="Shirouzu T."/>
            <person name="Yoshinaga Y."/>
            <person name="Martin F.M."/>
            <person name="Grigoriev I.V."/>
            <person name="Hibbett D.S."/>
        </authorList>
    </citation>
    <scope>NUCLEOTIDE SEQUENCE [LARGE SCALE GENOMIC DNA]</scope>
    <source>
        <strain evidence="4 5">L-15889</strain>
    </source>
</reference>
<feature type="region of interest" description="Disordered" evidence="2">
    <location>
        <begin position="8"/>
        <end position="90"/>
    </location>
</feature>
<dbReference type="PANTHER" id="PTHR48104">
    <property type="entry name" value="METACASPASE-4"/>
    <property type="match status" value="1"/>
</dbReference>
<evidence type="ECO:0000313" key="4">
    <source>
        <dbReference type="EMBL" id="KZT71635.1"/>
    </source>
</evidence>
<dbReference type="PANTHER" id="PTHR48104:SF30">
    <property type="entry name" value="METACASPASE-1"/>
    <property type="match status" value="1"/>
</dbReference>
<dbReference type="EMBL" id="KV429044">
    <property type="protein sequence ID" value="KZT71635.1"/>
    <property type="molecule type" value="Genomic_DNA"/>
</dbReference>
<dbReference type="Gene3D" id="3.40.50.1460">
    <property type="match status" value="1"/>
</dbReference>
<feature type="compositionally biased region" description="Polar residues" evidence="2">
    <location>
        <begin position="49"/>
        <end position="60"/>
    </location>
</feature>
<keyword evidence="5" id="KW-1185">Reference proteome</keyword>
<protein>
    <recommendedName>
        <fullName evidence="3">Peptidase C14 caspase domain-containing protein</fullName>
    </recommendedName>
</protein>
<dbReference type="OrthoDB" id="3223806at2759"/>
<evidence type="ECO:0000259" key="3">
    <source>
        <dbReference type="Pfam" id="PF00656"/>
    </source>
</evidence>
<comment type="similarity">
    <text evidence="1">Belongs to the peptidase C14B family.</text>
</comment>
<organism evidence="4 5">
    <name type="scientific">Daedalea quercina L-15889</name>
    <dbReference type="NCBI Taxonomy" id="1314783"/>
    <lineage>
        <taxon>Eukaryota</taxon>
        <taxon>Fungi</taxon>
        <taxon>Dikarya</taxon>
        <taxon>Basidiomycota</taxon>
        <taxon>Agaricomycotina</taxon>
        <taxon>Agaricomycetes</taxon>
        <taxon>Polyporales</taxon>
        <taxon>Fomitopsis</taxon>
    </lineage>
</organism>
<accession>A0A165S7R4</accession>
<dbReference type="InterPro" id="IPR050452">
    <property type="entry name" value="Metacaspase"/>
</dbReference>
<feature type="domain" description="Peptidase C14 caspase" evidence="3">
    <location>
        <begin position="108"/>
        <end position="352"/>
    </location>
</feature>
<dbReference type="InterPro" id="IPR011600">
    <property type="entry name" value="Pept_C14_caspase"/>
</dbReference>
<dbReference type="Proteomes" id="UP000076727">
    <property type="component" value="Unassembled WGS sequence"/>
</dbReference>
<evidence type="ECO:0000256" key="2">
    <source>
        <dbReference type="SAM" id="MobiDB-lite"/>
    </source>
</evidence>
<feature type="compositionally biased region" description="Polar residues" evidence="2">
    <location>
        <begin position="72"/>
        <end position="81"/>
    </location>
</feature>